<gene>
    <name evidence="4" type="primary">kstR2_4</name>
    <name evidence="4" type="ORF">BN1080_03311</name>
</gene>
<dbReference type="Gene3D" id="1.10.10.60">
    <property type="entry name" value="Homeodomain-like"/>
    <property type="match status" value="1"/>
</dbReference>
<dbReference type="EMBL" id="CCXS01000001">
    <property type="protein sequence ID" value="CEG24289.1"/>
    <property type="molecule type" value="Genomic_DNA"/>
</dbReference>
<dbReference type="PANTHER" id="PTHR43479">
    <property type="entry name" value="ACREF/ENVCD OPERON REPRESSOR-RELATED"/>
    <property type="match status" value="1"/>
</dbReference>
<dbReference type="STRING" id="1499687.BN1080_03311"/>
<dbReference type="Pfam" id="PF00440">
    <property type="entry name" value="TetR_N"/>
    <property type="match status" value="1"/>
</dbReference>
<dbReference type="InterPro" id="IPR036271">
    <property type="entry name" value="Tet_transcr_reg_TetR-rel_C_sf"/>
</dbReference>
<name>A0A098EPS5_9BACL</name>
<proteinExistence type="predicted"/>
<evidence type="ECO:0000256" key="1">
    <source>
        <dbReference type="ARBA" id="ARBA00023125"/>
    </source>
</evidence>
<dbReference type="PROSITE" id="PS01081">
    <property type="entry name" value="HTH_TETR_1"/>
    <property type="match status" value="1"/>
</dbReference>
<dbReference type="RefSeq" id="WP_052653768.1">
    <property type="nucleotide sequence ID" value="NZ_CCXS01000001.1"/>
</dbReference>
<dbReference type="AlphaFoldDB" id="A0A098EPS5"/>
<dbReference type="PANTHER" id="PTHR43479:SF11">
    <property type="entry name" value="ACREF_ENVCD OPERON REPRESSOR-RELATED"/>
    <property type="match status" value="1"/>
</dbReference>
<accession>A0A098EPS5</accession>
<evidence type="ECO:0000256" key="2">
    <source>
        <dbReference type="PROSITE-ProRule" id="PRU00335"/>
    </source>
</evidence>
<dbReference type="InterPro" id="IPR023772">
    <property type="entry name" value="DNA-bd_HTH_TetR-type_CS"/>
</dbReference>
<feature type="domain" description="HTH tetR-type" evidence="3">
    <location>
        <begin position="9"/>
        <end position="69"/>
    </location>
</feature>
<dbReference type="Gene3D" id="1.10.357.10">
    <property type="entry name" value="Tetracycline Repressor, domain 2"/>
    <property type="match status" value="1"/>
</dbReference>
<feature type="DNA-binding region" description="H-T-H motif" evidence="2">
    <location>
        <begin position="32"/>
        <end position="51"/>
    </location>
</feature>
<dbReference type="SUPFAM" id="SSF48498">
    <property type="entry name" value="Tetracyclin repressor-like, C-terminal domain"/>
    <property type="match status" value="1"/>
</dbReference>
<dbReference type="SUPFAM" id="SSF46689">
    <property type="entry name" value="Homeodomain-like"/>
    <property type="match status" value="1"/>
</dbReference>
<dbReference type="InterPro" id="IPR009057">
    <property type="entry name" value="Homeodomain-like_sf"/>
</dbReference>
<dbReference type="PROSITE" id="PS50977">
    <property type="entry name" value="HTH_TETR_2"/>
    <property type="match status" value="1"/>
</dbReference>
<keyword evidence="5" id="KW-1185">Reference proteome</keyword>
<evidence type="ECO:0000259" key="3">
    <source>
        <dbReference type="PROSITE" id="PS50977"/>
    </source>
</evidence>
<dbReference type="Proteomes" id="UP000043699">
    <property type="component" value="Unassembled WGS sequence"/>
</dbReference>
<keyword evidence="1 2" id="KW-0238">DNA-binding</keyword>
<sequence length="206" mass="24668">MEKFKSLDVLKQQAILEAALEEFAEYGYDTASTNRIVKKAGIGKGMLFYYFNSKKELFHHLVSYSFDLVVKEYFNLVDLSERDFIERFKQASKVKLKAQTENRHVFNFIGMVMLEKELELPEDLQKQFEELQRLGYALLYEGIDKSLFKQEMDVEKTFNLIRWAIEGYQNELLRKLEGQKMAAIDFDPYWQEFYEYLDILKRSFYK</sequence>
<organism evidence="4 5">
    <name type="scientific">Planococcus massiliensis</name>
    <dbReference type="NCBI Taxonomy" id="1499687"/>
    <lineage>
        <taxon>Bacteria</taxon>
        <taxon>Bacillati</taxon>
        <taxon>Bacillota</taxon>
        <taxon>Bacilli</taxon>
        <taxon>Bacillales</taxon>
        <taxon>Caryophanaceae</taxon>
        <taxon>Planococcus</taxon>
    </lineage>
</organism>
<reference evidence="4 5" key="1">
    <citation type="submission" date="2014-09" db="EMBL/GenBank/DDBJ databases">
        <authorList>
            <person name="Urmite Genomes Urmite Genomes"/>
        </authorList>
    </citation>
    <scope>NUCLEOTIDE SEQUENCE [LARGE SCALE GENOMIC DNA]</scope>
    <source>
        <strain evidence="4 5">ES2</strain>
    </source>
</reference>
<evidence type="ECO:0000313" key="5">
    <source>
        <dbReference type="Proteomes" id="UP000043699"/>
    </source>
</evidence>
<dbReference type="OrthoDB" id="9780939at2"/>
<dbReference type="InterPro" id="IPR050624">
    <property type="entry name" value="HTH-type_Tx_Regulator"/>
</dbReference>
<protein>
    <submittedName>
        <fullName evidence="4">HTH-type transcriptional repressor KstR2</fullName>
    </submittedName>
</protein>
<evidence type="ECO:0000313" key="4">
    <source>
        <dbReference type="EMBL" id="CEG24289.1"/>
    </source>
</evidence>
<dbReference type="InterPro" id="IPR001647">
    <property type="entry name" value="HTH_TetR"/>
</dbReference>
<dbReference type="PRINTS" id="PR00455">
    <property type="entry name" value="HTHTETR"/>
</dbReference>
<dbReference type="GO" id="GO:0003677">
    <property type="term" value="F:DNA binding"/>
    <property type="evidence" value="ECO:0007669"/>
    <property type="project" value="UniProtKB-UniRule"/>
</dbReference>